<dbReference type="InterPro" id="IPR029044">
    <property type="entry name" value="Nucleotide-diphossugar_trans"/>
</dbReference>
<dbReference type="GO" id="GO:0016757">
    <property type="term" value="F:glycosyltransferase activity"/>
    <property type="evidence" value="ECO:0007669"/>
    <property type="project" value="UniProtKB-KW"/>
</dbReference>
<comment type="caution">
    <text evidence="2">The sequence shown here is derived from an EMBL/GenBank/DDBJ whole genome shotgun (WGS) entry which is preliminary data.</text>
</comment>
<dbReference type="PANTHER" id="PTHR43179">
    <property type="entry name" value="RHAMNOSYLTRANSFERASE WBBL"/>
    <property type="match status" value="1"/>
</dbReference>
<sequence length="327" mass="35061">MNQANNRAATGAGDESGRPLGVVTVTYSPGEHIRALVDSLPGSTAAGTVLVMADNGSKDGAPEAEAARAEEEGRTGTVGDVMFLPTGGNVGYGKAANIGIAELATMRDAGRIRGDYVLLVNPDVVFEPGSIDAMLDCAARNPRAGAIGPLIRETDGSAYPSARAVPDLVGGIGHALLADIWPSNPFSRRYRDDADMSRERDAGWLSGSCLLLKWEAFESIGGFDDRYFMYMEDVDLGDRLGRAGWRNVFCPDAVIRHAQGHSASSHPEITVRAHHESAYRFMSDRLPGPWRAPIRWALKIGLSLRGTIILAAKKRRQKAVAARVPRP</sequence>
<dbReference type="Pfam" id="PF13641">
    <property type="entry name" value="Glyco_tranf_2_3"/>
    <property type="match status" value="1"/>
</dbReference>
<keyword evidence="3" id="KW-1185">Reference proteome</keyword>
<dbReference type="EC" id="2.4.-.-" evidence="2"/>
<dbReference type="RefSeq" id="WP_290291452.1">
    <property type="nucleotide sequence ID" value="NZ_CP047211.1"/>
</dbReference>
<proteinExistence type="predicted"/>
<dbReference type="PANTHER" id="PTHR43179:SF7">
    <property type="entry name" value="RHAMNOSYLTRANSFERASE WBBL"/>
    <property type="match status" value="1"/>
</dbReference>
<accession>A0ABV7ZLF9</accession>
<feature type="region of interest" description="Disordered" evidence="1">
    <location>
        <begin position="55"/>
        <end position="74"/>
    </location>
</feature>
<organism evidence="2 3">
    <name type="scientific">Corynebacterium hansenii</name>
    <dbReference type="NCBI Taxonomy" id="394964"/>
    <lineage>
        <taxon>Bacteria</taxon>
        <taxon>Bacillati</taxon>
        <taxon>Actinomycetota</taxon>
        <taxon>Actinomycetes</taxon>
        <taxon>Mycobacteriales</taxon>
        <taxon>Corynebacteriaceae</taxon>
        <taxon>Corynebacterium</taxon>
    </lineage>
</organism>
<dbReference type="Gene3D" id="3.90.550.10">
    <property type="entry name" value="Spore Coat Polysaccharide Biosynthesis Protein SpsA, Chain A"/>
    <property type="match status" value="1"/>
</dbReference>
<reference evidence="3" key="1">
    <citation type="journal article" date="2019" name="Int. J. Syst. Evol. Microbiol.">
        <title>The Global Catalogue of Microorganisms (GCM) 10K type strain sequencing project: providing services to taxonomists for standard genome sequencing and annotation.</title>
        <authorList>
            <consortium name="The Broad Institute Genomics Platform"/>
            <consortium name="The Broad Institute Genome Sequencing Center for Infectious Disease"/>
            <person name="Wu L."/>
            <person name="Ma J."/>
        </authorList>
    </citation>
    <scope>NUCLEOTIDE SEQUENCE [LARGE SCALE GENOMIC DNA]</scope>
    <source>
        <strain evidence="3">CCUG 53252</strain>
    </source>
</reference>
<evidence type="ECO:0000256" key="1">
    <source>
        <dbReference type="SAM" id="MobiDB-lite"/>
    </source>
</evidence>
<name>A0ABV7ZLF9_9CORY</name>
<dbReference type="EMBL" id="JBHRZN010000001">
    <property type="protein sequence ID" value="MFC3849010.1"/>
    <property type="molecule type" value="Genomic_DNA"/>
</dbReference>
<dbReference type="CDD" id="cd04186">
    <property type="entry name" value="GT_2_like_c"/>
    <property type="match status" value="1"/>
</dbReference>
<protein>
    <submittedName>
        <fullName evidence="2">Glycosyltransferase family 2 protein</fullName>
        <ecNumber evidence="2">2.4.-.-</ecNumber>
    </submittedName>
</protein>
<gene>
    <name evidence="2" type="ORF">ACFORJ_02350</name>
</gene>
<feature type="compositionally biased region" description="Basic and acidic residues" evidence="1">
    <location>
        <begin position="56"/>
        <end position="74"/>
    </location>
</feature>
<keyword evidence="2" id="KW-0808">Transferase</keyword>
<dbReference type="SUPFAM" id="SSF53448">
    <property type="entry name" value="Nucleotide-diphospho-sugar transferases"/>
    <property type="match status" value="1"/>
</dbReference>
<keyword evidence="2" id="KW-0328">Glycosyltransferase</keyword>
<evidence type="ECO:0000313" key="3">
    <source>
        <dbReference type="Proteomes" id="UP001595751"/>
    </source>
</evidence>
<dbReference type="Proteomes" id="UP001595751">
    <property type="component" value="Unassembled WGS sequence"/>
</dbReference>
<evidence type="ECO:0000313" key="2">
    <source>
        <dbReference type="EMBL" id="MFC3849010.1"/>
    </source>
</evidence>